<protein>
    <recommendedName>
        <fullName evidence="1">T6SS Transcription factor RovC-like DNA binding domain-containing protein</fullName>
    </recommendedName>
</protein>
<organism evidence="2 3">
    <name type="scientific">Hyphomicrobium denitrificans 1NES1</name>
    <dbReference type="NCBI Taxonomy" id="670307"/>
    <lineage>
        <taxon>Bacteria</taxon>
        <taxon>Pseudomonadati</taxon>
        <taxon>Pseudomonadota</taxon>
        <taxon>Alphaproteobacteria</taxon>
        <taxon>Hyphomicrobiales</taxon>
        <taxon>Hyphomicrobiaceae</taxon>
        <taxon>Hyphomicrobium</taxon>
    </lineage>
</organism>
<name>N0B9I0_9HYPH</name>
<dbReference type="KEGG" id="hdt:HYPDE_27558"/>
<reference evidence="2 3" key="1">
    <citation type="journal article" date="2013" name="Genome Announc.">
        <title>Genome sequences for three denitrifying bacterial strains isolated from a uranium- and nitrate-contaminated subsurface environment.</title>
        <authorList>
            <person name="Venkatramanan R."/>
            <person name="Prakash O."/>
            <person name="Woyke T."/>
            <person name="Chain P."/>
            <person name="Goodwin L.A."/>
            <person name="Watson D."/>
            <person name="Brooks S."/>
            <person name="Kostka J.E."/>
            <person name="Green S.J."/>
        </authorList>
    </citation>
    <scope>NUCLEOTIDE SEQUENCE [LARGE SCALE GENOMIC DNA]</scope>
    <source>
        <strain evidence="2 3">1NES1</strain>
    </source>
</reference>
<dbReference type="eggNOG" id="COG5419">
    <property type="taxonomic scope" value="Bacteria"/>
</dbReference>
<evidence type="ECO:0000259" key="1">
    <source>
        <dbReference type="Pfam" id="PF10074"/>
    </source>
</evidence>
<gene>
    <name evidence="2" type="ORF">HYPDE_27558</name>
</gene>
<dbReference type="HOGENOM" id="CLU_111973_2_0_5"/>
<sequence length="207" mass="22688">MPLSSSIASPSAGGCDFTTGEASQVLHPLWTVASLPSVIPISSLPLGLAGSDRKRNAVSLDPALAEDGPTRLIQRRGTVFRLHILEAHGEHTPCVVLPLDELFEVRAAAAIRLWHGLTGRALGRNPAELPAARRERLVLALRALDGRLDKASYRDIAEALFGSSRMPDRGWKTHDIRDRTVRLARLGFSLMQGGYRRLLLYPFRGRT</sequence>
<dbReference type="RefSeq" id="WP_015597228.1">
    <property type="nucleotide sequence ID" value="NC_021172.1"/>
</dbReference>
<evidence type="ECO:0000313" key="2">
    <source>
        <dbReference type="EMBL" id="AGK57191.1"/>
    </source>
</evidence>
<dbReference type="Proteomes" id="UP000005952">
    <property type="component" value="Chromosome"/>
</dbReference>
<dbReference type="InterPro" id="IPR018754">
    <property type="entry name" value="RovC-like_DNA-bd"/>
</dbReference>
<feature type="domain" description="T6SS Transcription factor RovC-like DNA binding" evidence="1">
    <location>
        <begin position="96"/>
        <end position="199"/>
    </location>
</feature>
<dbReference type="AlphaFoldDB" id="N0B9I0"/>
<proteinExistence type="predicted"/>
<dbReference type="STRING" id="670307.HYPDE_27558"/>
<dbReference type="Pfam" id="PF10074">
    <property type="entry name" value="RovC_DNA-bd"/>
    <property type="match status" value="1"/>
</dbReference>
<accession>N0B9I0</accession>
<evidence type="ECO:0000313" key="3">
    <source>
        <dbReference type="Proteomes" id="UP000005952"/>
    </source>
</evidence>
<dbReference type="EMBL" id="CP005587">
    <property type="protein sequence ID" value="AGK57191.1"/>
    <property type="molecule type" value="Genomic_DNA"/>
</dbReference>
<keyword evidence="3" id="KW-1185">Reference proteome</keyword>